<keyword evidence="3" id="KW-1015">Disulfide bond</keyword>
<protein>
    <recommendedName>
        <fullName evidence="8">Thioredoxin domain-containing protein</fullName>
    </recommendedName>
</protein>
<feature type="binding site" evidence="2">
    <location>
        <position position="122"/>
    </location>
    <ligand>
        <name>Cu cation</name>
        <dbReference type="ChEBI" id="CHEBI:23378"/>
    </ligand>
</feature>
<feature type="compositionally biased region" description="Pro residues" evidence="4">
    <location>
        <begin position="1"/>
        <end position="12"/>
    </location>
</feature>
<sequence>MGSGGPPGPGGPGGPGGDDKGGYTTEEEGASFESDKKFSNFVLFTGAFALAILFMVSNVLHLKKERDAKSTSASKPSNQKTTYTGKADIGGPWMLYNTKGEAVTHRDFEGKYYLIYFGFTFCPDVCPVSLMKMSKALQRVRESKEFKYFDLEALFISVDPDRDSNERIEEYVKIFDEKLIGLTHKNNDHPELKDMLKKFKIHVSKIYLTEDEVKEDMATLKENAPEVIEKLKDLEMKKDEKYTLDHSIIVYLIGPDNQFLTYLGSNLDEKDMGDIILDEISADLKRRVLNPQKQALKM</sequence>
<organism evidence="6 7">
    <name type="scientific">Halteria grandinella</name>
    <dbReference type="NCBI Taxonomy" id="5974"/>
    <lineage>
        <taxon>Eukaryota</taxon>
        <taxon>Sar</taxon>
        <taxon>Alveolata</taxon>
        <taxon>Ciliophora</taxon>
        <taxon>Intramacronucleata</taxon>
        <taxon>Spirotrichea</taxon>
        <taxon>Stichotrichia</taxon>
        <taxon>Sporadotrichida</taxon>
        <taxon>Halteriidae</taxon>
        <taxon>Halteria</taxon>
    </lineage>
</organism>
<feature type="disulfide bond" description="Redox-active" evidence="3">
    <location>
        <begin position="122"/>
        <end position="126"/>
    </location>
</feature>
<feature type="region of interest" description="Disordered" evidence="4">
    <location>
        <begin position="1"/>
        <end position="29"/>
    </location>
</feature>
<gene>
    <name evidence="6" type="ORF">FGO68_gene8130</name>
</gene>
<keyword evidence="5" id="KW-1133">Transmembrane helix</keyword>
<evidence type="ECO:0000256" key="4">
    <source>
        <dbReference type="SAM" id="MobiDB-lite"/>
    </source>
</evidence>
<dbReference type="FunFam" id="3.40.30.10:FF:000013">
    <property type="entry name" value="Blast:Protein SCO1 homolog, mitochondrial"/>
    <property type="match status" value="1"/>
</dbReference>
<dbReference type="OrthoDB" id="270009at2759"/>
<dbReference type="Pfam" id="PF02630">
    <property type="entry name" value="SCO1-SenC"/>
    <property type="match status" value="1"/>
</dbReference>
<reference evidence="6" key="1">
    <citation type="submission" date="2019-06" db="EMBL/GenBank/DDBJ databases">
        <authorList>
            <person name="Zheng W."/>
        </authorList>
    </citation>
    <scope>NUCLEOTIDE SEQUENCE</scope>
    <source>
        <strain evidence="6">QDHG01</strain>
    </source>
</reference>
<dbReference type="GO" id="GO:0033617">
    <property type="term" value="P:mitochondrial respiratory chain complex IV assembly"/>
    <property type="evidence" value="ECO:0007669"/>
    <property type="project" value="TreeGrafter"/>
</dbReference>
<name>A0A8J8NLR2_HALGN</name>
<dbReference type="CDD" id="cd02968">
    <property type="entry name" value="SCO"/>
    <property type="match status" value="1"/>
</dbReference>
<evidence type="ECO:0000313" key="6">
    <source>
        <dbReference type="EMBL" id="TNV77547.1"/>
    </source>
</evidence>
<dbReference type="PANTHER" id="PTHR12151">
    <property type="entry name" value="ELECTRON TRANSPORT PROTIN SCO1/SENC FAMILY MEMBER"/>
    <property type="match status" value="1"/>
</dbReference>
<dbReference type="PANTHER" id="PTHR12151:SF5">
    <property type="entry name" value="AT19154P"/>
    <property type="match status" value="1"/>
</dbReference>
<dbReference type="SUPFAM" id="SSF52833">
    <property type="entry name" value="Thioredoxin-like"/>
    <property type="match status" value="1"/>
</dbReference>
<comment type="caution">
    <text evidence="6">The sequence shown here is derived from an EMBL/GenBank/DDBJ whole genome shotgun (WGS) entry which is preliminary data.</text>
</comment>
<proteinExistence type="inferred from homology"/>
<dbReference type="EMBL" id="RRYP01011730">
    <property type="protein sequence ID" value="TNV77547.1"/>
    <property type="molecule type" value="Genomic_DNA"/>
</dbReference>
<evidence type="ECO:0000256" key="3">
    <source>
        <dbReference type="PIRSR" id="PIRSR603782-2"/>
    </source>
</evidence>
<feature type="transmembrane region" description="Helical" evidence="5">
    <location>
        <begin position="41"/>
        <end position="60"/>
    </location>
</feature>
<accession>A0A8J8NLR2</accession>
<evidence type="ECO:0000313" key="7">
    <source>
        <dbReference type="Proteomes" id="UP000785679"/>
    </source>
</evidence>
<keyword evidence="5" id="KW-0812">Transmembrane</keyword>
<dbReference type="AlphaFoldDB" id="A0A8J8NLR2"/>
<feature type="binding site" evidence="2">
    <location>
        <position position="126"/>
    </location>
    <ligand>
        <name>Cu cation</name>
        <dbReference type="ChEBI" id="CHEBI:23378"/>
    </ligand>
</feature>
<keyword evidence="7" id="KW-1185">Reference proteome</keyword>
<evidence type="ECO:0008006" key="8">
    <source>
        <dbReference type="Google" id="ProtNLM"/>
    </source>
</evidence>
<evidence type="ECO:0000256" key="1">
    <source>
        <dbReference type="ARBA" id="ARBA00010996"/>
    </source>
</evidence>
<evidence type="ECO:0000256" key="5">
    <source>
        <dbReference type="SAM" id="Phobius"/>
    </source>
</evidence>
<keyword evidence="2" id="KW-0186">Copper</keyword>
<evidence type="ECO:0000256" key="2">
    <source>
        <dbReference type="PIRSR" id="PIRSR603782-1"/>
    </source>
</evidence>
<comment type="similarity">
    <text evidence="1">Belongs to the SCO1/2 family.</text>
</comment>
<dbReference type="Gene3D" id="3.40.30.10">
    <property type="entry name" value="Glutaredoxin"/>
    <property type="match status" value="1"/>
</dbReference>
<dbReference type="GO" id="GO:0005739">
    <property type="term" value="C:mitochondrion"/>
    <property type="evidence" value="ECO:0007669"/>
    <property type="project" value="GOC"/>
</dbReference>
<dbReference type="InterPro" id="IPR036249">
    <property type="entry name" value="Thioredoxin-like_sf"/>
</dbReference>
<dbReference type="Proteomes" id="UP000785679">
    <property type="component" value="Unassembled WGS sequence"/>
</dbReference>
<keyword evidence="5" id="KW-0472">Membrane</keyword>
<keyword evidence="2" id="KW-0479">Metal-binding</keyword>
<dbReference type="GO" id="GO:0046872">
    <property type="term" value="F:metal ion binding"/>
    <property type="evidence" value="ECO:0007669"/>
    <property type="project" value="UniProtKB-KW"/>
</dbReference>
<feature type="binding site" evidence="2">
    <location>
        <position position="246"/>
    </location>
    <ligand>
        <name>Cu cation</name>
        <dbReference type="ChEBI" id="CHEBI:23378"/>
    </ligand>
</feature>
<dbReference type="InterPro" id="IPR003782">
    <property type="entry name" value="SCO1/SenC"/>
</dbReference>